<dbReference type="EMBL" id="CAUYUJ010015818">
    <property type="protein sequence ID" value="CAK0858468.1"/>
    <property type="molecule type" value="Genomic_DNA"/>
</dbReference>
<feature type="region of interest" description="Disordered" evidence="1">
    <location>
        <begin position="415"/>
        <end position="443"/>
    </location>
</feature>
<feature type="compositionally biased region" description="Low complexity" evidence="1">
    <location>
        <begin position="235"/>
        <end position="246"/>
    </location>
</feature>
<dbReference type="Proteomes" id="UP001189429">
    <property type="component" value="Unassembled WGS sequence"/>
</dbReference>
<sequence>MEPPAGGRGLRSAPACAPRPGPSRSEQSASASASARALSAHAASEPWVRAETWSQMGSAACSERTSHARSESGSGAREPGSPAAAGLCRGPWGGAERGVSHGEQMQGLAGLMQVLDVEVDSIAPEVWRQLLLMLLIRLRAKRARASVEGTLPRRTLQLLHRVLHRSRQPEGAGPLGGPCEPDEGALGADLAGLRCRVDGGVLAYVHVQPSGEARYPADLFARLGLAFAEGGGAEGAAAGARGAPPRGRGGARTPPGPPPRCGLSAASSEAAAPCQLRARASGAASQSMDALEAPRAALPPCALAVRAACGRIKYDDLDFKHAPKWPQAHRFRLVIDRLLDLSGGYNILSTSMINGFKKYSLDNGMDLSKSDCDHNSYAIRAAIAQMANHKHHERGVPSSWQRYFEAIYDKVRISERKRPTPNKDDTARSPSIPSVMSMAGSSSKMASPTDALQVCSSPELLQSSQEHGPELFESVHAVVASLLKQGDEDIDALLPPCATPAKKHVQGAWDTSELSFSPGALAKLSEGDGDIAPGGWRDFNKDLKDKKRKLGTISKKPSARAKKRPAATQVPEPADAGERAQPRIDPEVSPQDGPDVDKFDRSIVDEDPTVLQGFLHELESMTTIFAAWLVQVGDHRYTESLRQAINELALESSILASIGEEAQQGRVHDPISCGTFGVRMMDLMEKRTELKTTVEGHINPKVKVVKRHPSDEITEPKRGPEPLKDLESSPEAAGPSDGEEHIEDSQLAKAKELLADAEQRKRAQSSMVHFLQAHNKKEQYDHSPDDVKKEFMSAWFAQHLAEKRTKATMKQSQKVQHSIQSHHQFTWMSKQTMINHFGEQKTNDKISSGKLEVRADPDSGPMDEWNAEYKIWNDSGGRSDRKDEDKEIQGDTELTDDELKKAAVDLFNENAQFFAAVGLPSSGSGSSAVFRGAPIKKEPVTETSAAAGGDPRKLLRHLGDIVVELKAMFQATEQEKYAGGLNSDIGRLLPKVSSMYKTMERAALAKEPISCEELVAISTKMDTLFTEFNHLSEWHAKFSNPNPKRSRKA</sequence>
<evidence type="ECO:0000313" key="3">
    <source>
        <dbReference type="Proteomes" id="UP001189429"/>
    </source>
</evidence>
<feature type="region of interest" description="Disordered" evidence="1">
    <location>
        <begin position="872"/>
        <end position="891"/>
    </location>
</feature>
<feature type="region of interest" description="Disordered" evidence="1">
    <location>
        <begin position="547"/>
        <end position="595"/>
    </location>
</feature>
<protein>
    <submittedName>
        <fullName evidence="2">Uncharacterized protein</fullName>
    </submittedName>
</protein>
<feature type="compositionally biased region" description="Low complexity" evidence="1">
    <location>
        <begin position="23"/>
        <end position="44"/>
    </location>
</feature>
<comment type="caution">
    <text evidence="2">The sequence shown here is derived from an EMBL/GenBank/DDBJ whole genome shotgun (WGS) entry which is preliminary data.</text>
</comment>
<feature type="compositionally biased region" description="Basic and acidic residues" evidence="1">
    <location>
        <begin position="708"/>
        <end position="727"/>
    </location>
</feature>
<evidence type="ECO:0000313" key="2">
    <source>
        <dbReference type="EMBL" id="CAK0858468.1"/>
    </source>
</evidence>
<feature type="compositionally biased region" description="Basic and acidic residues" evidence="1">
    <location>
        <begin position="576"/>
        <end position="586"/>
    </location>
</feature>
<feature type="region of interest" description="Disordered" evidence="1">
    <location>
        <begin position="234"/>
        <end position="265"/>
    </location>
</feature>
<feature type="compositionally biased region" description="Low complexity" evidence="1">
    <location>
        <begin position="431"/>
        <end position="443"/>
    </location>
</feature>
<reference evidence="2" key="1">
    <citation type="submission" date="2023-10" db="EMBL/GenBank/DDBJ databases">
        <authorList>
            <person name="Chen Y."/>
            <person name="Shah S."/>
            <person name="Dougan E. K."/>
            <person name="Thang M."/>
            <person name="Chan C."/>
        </authorList>
    </citation>
    <scope>NUCLEOTIDE SEQUENCE [LARGE SCALE GENOMIC DNA]</scope>
</reference>
<evidence type="ECO:0000256" key="1">
    <source>
        <dbReference type="SAM" id="MobiDB-lite"/>
    </source>
</evidence>
<keyword evidence="3" id="KW-1185">Reference proteome</keyword>
<proteinExistence type="predicted"/>
<feature type="compositionally biased region" description="Basic and acidic residues" evidence="1">
    <location>
        <begin position="415"/>
        <end position="427"/>
    </location>
</feature>
<gene>
    <name evidence="2" type="ORF">PCOR1329_LOCUS48199</name>
</gene>
<organism evidence="2 3">
    <name type="scientific">Prorocentrum cordatum</name>
    <dbReference type="NCBI Taxonomy" id="2364126"/>
    <lineage>
        <taxon>Eukaryota</taxon>
        <taxon>Sar</taxon>
        <taxon>Alveolata</taxon>
        <taxon>Dinophyceae</taxon>
        <taxon>Prorocentrales</taxon>
        <taxon>Prorocentraceae</taxon>
        <taxon>Prorocentrum</taxon>
    </lineage>
</organism>
<feature type="region of interest" description="Disordered" evidence="1">
    <location>
        <begin position="701"/>
        <end position="745"/>
    </location>
</feature>
<accession>A0ABN9UFX1</accession>
<feature type="region of interest" description="Disordered" evidence="1">
    <location>
        <begin position="1"/>
        <end position="98"/>
    </location>
</feature>
<feature type="compositionally biased region" description="Basic and acidic residues" evidence="1">
    <location>
        <begin position="877"/>
        <end position="889"/>
    </location>
</feature>
<name>A0ABN9UFX1_9DINO</name>